<dbReference type="NCBIfam" id="NF033701">
    <property type="entry name" value="yciY_fam"/>
    <property type="match status" value="1"/>
</dbReference>
<evidence type="ECO:0000256" key="2">
    <source>
        <dbReference type="ARBA" id="ARBA00044192"/>
    </source>
</evidence>
<comment type="similarity">
    <text evidence="1">Belongs to the YciY family.</text>
</comment>
<protein>
    <recommendedName>
        <fullName evidence="2">Uncharacterized protein YciY</fullName>
    </recommendedName>
</protein>
<dbReference type="InterPro" id="IPR049586">
    <property type="entry name" value="YciY"/>
</dbReference>
<accession>A0ABN6DKJ9</accession>
<dbReference type="EMBL" id="AP024329">
    <property type="protein sequence ID" value="BCQ35289.1"/>
    <property type="molecule type" value="Genomic_DNA"/>
</dbReference>
<proteinExistence type="inferred from homology"/>
<reference evidence="3 4" key="1">
    <citation type="submission" date="2021-01" db="EMBL/GenBank/DDBJ databases">
        <title>Complete genome sequence of Erwinia rhapontici MAFF 311153.</title>
        <authorList>
            <person name="Morohoshi T."/>
            <person name="Someya N."/>
        </authorList>
    </citation>
    <scope>NUCLEOTIDE SEQUENCE [LARGE SCALE GENOMIC DNA]</scope>
    <source>
        <strain evidence="3 4">MAFF 311153</strain>
    </source>
</reference>
<keyword evidence="4" id="KW-1185">Reference proteome</keyword>
<sequence length="73" mass="9253">MRREFLPYTEQQTEGVMRRSRNEVARWRMSRQVQRRRARWLEGQSRRYGRMHSFRHLVSQLQRRSILFITQHH</sequence>
<evidence type="ECO:0000256" key="1">
    <source>
        <dbReference type="ARBA" id="ARBA00043959"/>
    </source>
</evidence>
<name>A0ABN6DKJ9_ERWRD</name>
<evidence type="ECO:0000313" key="3">
    <source>
        <dbReference type="EMBL" id="BCQ35289.1"/>
    </source>
</evidence>
<evidence type="ECO:0000313" key="4">
    <source>
        <dbReference type="Proteomes" id="UP000677515"/>
    </source>
</evidence>
<dbReference type="Proteomes" id="UP000677515">
    <property type="component" value="Chromosome"/>
</dbReference>
<dbReference type="Pfam" id="PF26518">
    <property type="entry name" value="YciY"/>
    <property type="match status" value="1"/>
</dbReference>
<organism evidence="3 4">
    <name type="scientific">Erwinia rhapontici</name>
    <name type="common">Pectobacterium rhapontici</name>
    <dbReference type="NCBI Taxonomy" id="55212"/>
    <lineage>
        <taxon>Bacteria</taxon>
        <taxon>Pseudomonadati</taxon>
        <taxon>Pseudomonadota</taxon>
        <taxon>Gammaproteobacteria</taxon>
        <taxon>Enterobacterales</taxon>
        <taxon>Erwiniaceae</taxon>
        <taxon>Erwinia</taxon>
    </lineage>
</organism>
<gene>
    <name evidence="3" type="ORF">ERHA53_26320</name>
</gene>